<dbReference type="EMBL" id="KZ824272">
    <property type="protein sequence ID" value="RAL15209.1"/>
    <property type="molecule type" value="Genomic_DNA"/>
</dbReference>
<keyword evidence="2" id="KW-1133">Transmembrane helix</keyword>
<dbReference type="AlphaFoldDB" id="A0A395I628"/>
<proteinExistence type="predicted"/>
<name>A0A395I628_ASPHC</name>
<evidence type="ECO:0000256" key="1">
    <source>
        <dbReference type="SAM" id="MobiDB-lite"/>
    </source>
</evidence>
<evidence type="ECO:0000313" key="4">
    <source>
        <dbReference type="Proteomes" id="UP000248961"/>
    </source>
</evidence>
<reference evidence="3 4" key="1">
    <citation type="submission" date="2018-02" db="EMBL/GenBank/DDBJ databases">
        <title>The genomes of Aspergillus section Nigri reveals drivers in fungal speciation.</title>
        <authorList>
            <consortium name="DOE Joint Genome Institute"/>
            <person name="Vesth T.C."/>
            <person name="Nybo J."/>
            <person name="Theobald S."/>
            <person name="Brandl J."/>
            <person name="Frisvad J.C."/>
            <person name="Nielsen K.F."/>
            <person name="Lyhne E.K."/>
            <person name="Kogle M.E."/>
            <person name="Kuo A."/>
            <person name="Riley R."/>
            <person name="Clum A."/>
            <person name="Nolan M."/>
            <person name="Lipzen A."/>
            <person name="Salamov A."/>
            <person name="Henrissat B."/>
            <person name="Wiebenga A."/>
            <person name="De vries R.P."/>
            <person name="Grigoriev I.V."/>
            <person name="Mortensen U.H."/>
            <person name="Andersen M.R."/>
            <person name="Baker S.E."/>
        </authorList>
    </citation>
    <scope>NUCLEOTIDE SEQUENCE [LARGE SCALE GENOMIC DNA]</scope>
    <source>
        <strain evidence="3 4">CBS 101889</strain>
    </source>
</reference>
<sequence>MLCSSTVALIYAGSISPSIQLFSVLVIGFISFRWTRHLYFTVSQPEITIASLTEPSAPASSPEVSSSPSPSGPEQPDQDQEEVDYPLTRLPYNEDTIVGLVSEVYRIYIQLGFINNRANGEPELVWPPPNGHSINKARCEELNLSPKVISLMQRLPYPVTSHLDIPFIPGSKAMVYIDDDQILDGRDPDRWEFDTPRKDFLLPHEIALATRDDEGINLNLNTEENSPSDDEDGNTDYRSLYGHHAPTFLAEYVNRLRCLEIIPGGARNYRWFYNEDDGKAKILREQYGWPYDFREAEWKAAVKDVQGRMDELRNWPAS</sequence>
<gene>
    <name evidence="3" type="ORF">BO97DRAFT_411965</name>
</gene>
<accession>A0A395I628</accession>
<feature type="region of interest" description="Disordered" evidence="1">
    <location>
        <begin position="54"/>
        <end position="82"/>
    </location>
</feature>
<protein>
    <submittedName>
        <fullName evidence="3">Uncharacterized protein</fullName>
    </submittedName>
</protein>
<dbReference type="Proteomes" id="UP000248961">
    <property type="component" value="Unassembled WGS sequence"/>
</dbReference>
<keyword evidence="2" id="KW-0472">Membrane</keyword>
<evidence type="ECO:0000256" key="2">
    <source>
        <dbReference type="SAM" id="Phobius"/>
    </source>
</evidence>
<keyword evidence="4" id="KW-1185">Reference proteome</keyword>
<feature type="compositionally biased region" description="Low complexity" evidence="1">
    <location>
        <begin position="54"/>
        <end position="75"/>
    </location>
</feature>
<organism evidence="3 4">
    <name type="scientific">Aspergillus homomorphus (strain CBS 101889)</name>
    <dbReference type="NCBI Taxonomy" id="1450537"/>
    <lineage>
        <taxon>Eukaryota</taxon>
        <taxon>Fungi</taxon>
        <taxon>Dikarya</taxon>
        <taxon>Ascomycota</taxon>
        <taxon>Pezizomycotina</taxon>
        <taxon>Eurotiomycetes</taxon>
        <taxon>Eurotiomycetidae</taxon>
        <taxon>Eurotiales</taxon>
        <taxon>Aspergillaceae</taxon>
        <taxon>Aspergillus</taxon>
        <taxon>Aspergillus subgen. Circumdati</taxon>
    </lineage>
</organism>
<dbReference type="OrthoDB" id="5343383at2759"/>
<keyword evidence="2" id="KW-0812">Transmembrane</keyword>
<feature type="transmembrane region" description="Helical" evidence="2">
    <location>
        <begin position="6"/>
        <end position="30"/>
    </location>
</feature>
<dbReference type="RefSeq" id="XP_025554363.1">
    <property type="nucleotide sequence ID" value="XM_025696207.1"/>
</dbReference>
<feature type="region of interest" description="Disordered" evidence="1">
    <location>
        <begin position="218"/>
        <end position="237"/>
    </location>
</feature>
<dbReference type="VEuPathDB" id="FungiDB:BO97DRAFT_411965"/>
<evidence type="ECO:0000313" key="3">
    <source>
        <dbReference type="EMBL" id="RAL15209.1"/>
    </source>
</evidence>
<dbReference type="GeneID" id="37200496"/>